<feature type="domain" description="Cullin family profile" evidence="8">
    <location>
        <begin position="342"/>
        <end position="552"/>
    </location>
</feature>
<evidence type="ECO:0000313" key="9">
    <source>
        <dbReference type="Ensembl" id="ENSSFAP00005029427.1"/>
    </source>
</evidence>
<reference evidence="9" key="1">
    <citation type="submission" date="2025-08" db="UniProtKB">
        <authorList>
            <consortium name="Ensembl"/>
        </authorList>
    </citation>
    <scope>IDENTIFICATION</scope>
</reference>
<dbReference type="Pfam" id="PF00888">
    <property type="entry name" value="Cullin"/>
    <property type="match status" value="1"/>
</dbReference>
<dbReference type="InterPro" id="IPR019559">
    <property type="entry name" value="Cullin_neddylation_domain"/>
</dbReference>
<evidence type="ECO:0000256" key="3">
    <source>
        <dbReference type="ARBA" id="ARBA00022499"/>
    </source>
</evidence>
<dbReference type="InterPro" id="IPR016159">
    <property type="entry name" value="Cullin_repeat-like_dom_sf"/>
</dbReference>
<name>A0A672HK46_SALFA</name>
<dbReference type="PANTHER" id="PTHR11932">
    <property type="entry name" value="CULLIN"/>
    <property type="match status" value="1"/>
</dbReference>
<dbReference type="FunFam" id="1.10.10.10:FF:000014">
    <property type="entry name" value="Cullin 1"/>
    <property type="match status" value="1"/>
</dbReference>
<dbReference type="SUPFAM" id="SSF74788">
    <property type="entry name" value="Cullin repeat-like"/>
    <property type="match status" value="1"/>
</dbReference>
<evidence type="ECO:0000256" key="6">
    <source>
        <dbReference type="PROSITE-ProRule" id="PRU00330"/>
    </source>
</evidence>
<evidence type="ECO:0000256" key="5">
    <source>
        <dbReference type="ARBA" id="ARBA00022843"/>
    </source>
</evidence>
<reference evidence="9" key="2">
    <citation type="submission" date="2025-09" db="UniProtKB">
        <authorList>
            <consortium name="Ensembl"/>
        </authorList>
    </citation>
    <scope>IDENTIFICATION</scope>
</reference>
<sequence>MSSNRNPNPHGLKQIGLDQIWDDLRAGIQQDGEDLMDECVLKFYTQQWEDYRFSSKVLNGICAYLNRHWVRRECDEGRKGIYEIYSLALVTWRECLFRPLNKQVTNAVLKLIERERNGETINTRLISGVVQSYVELGLNEEDAFAKGPTLSVYKEYFECQFLTDTERFYTRESTEFLQQNPVTEYMKKAEARLLEEQRRVQVYLHESTQDELARKCEQVLIEKHLEIFHTEFQNLLDADKNEDLGRMYNLVSRITDGLGELKKLLETHIHNQGLAAIEKCGEAALNDPKVYVQTTLDVHKKYNALVMSAFNNDAGFVAALDKACGRFINNNAVTRMAQSSSKSPELLARYCDSLLKKSSKNPEEAELEDTLNQVMVVFKYIEDKDVFQKFYAKMLAKRLVHQNSASDDAEASMISKLKQACGFEYTSKLQRMFQDIGVSKDLNEQFKKHLTNSEPLDLDFSIQVLSSGSWPFQQSCTFALPSELERSYQRFTAFYASRHSGRKLTWLYHLSKGELVTNCFRTGASTFQMAILLQYNTEDSYTVQQLTDSTQIKTVLEDENANVDEVEFKPDTVIKLFLGYKNKKLRVNINVPMKTEQKQEQETTHKNIEEDRKLLIQAAIVRIMKMRKVLKHQQLLAEVLNQLSSRFKPRVPVIKKCIDILIEKEYLERVDGEKDTYSYLA</sequence>
<organism evidence="9 10">
    <name type="scientific">Salarias fasciatus</name>
    <name type="common">Jewelled blenny</name>
    <name type="synonym">Blennius fasciatus</name>
    <dbReference type="NCBI Taxonomy" id="181472"/>
    <lineage>
        <taxon>Eukaryota</taxon>
        <taxon>Metazoa</taxon>
        <taxon>Chordata</taxon>
        <taxon>Craniata</taxon>
        <taxon>Vertebrata</taxon>
        <taxon>Euteleostomi</taxon>
        <taxon>Actinopterygii</taxon>
        <taxon>Neopterygii</taxon>
        <taxon>Teleostei</taxon>
        <taxon>Neoteleostei</taxon>
        <taxon>Acanthomorphata</taxon>
        <taxon>Ovalentaria</taxon>
        <taxon>Blenniimorphae</taxon>
        <taxon>Blenniiformes</taxon>
        <taxon>Blennioidei</taxon>
        <taxon>Blenniidae</taxon>
        <taxon>Salariinae</taxon>
        <taxon>Salarias</taxon>
    </lineage>
</organism>
<dbReference type="InterPro" id="IPR036317">
    <property type="entry name" value="Cullin_homology_sf"/>
</dbReference>
<keyword evidence="5" id="KW-0832">Ubl conjugation</keyword>
<dbReference type="InterPro" id="IPR045093">
    <property type="entry name" value="Cullin"/>
</dbReference>
<accession>A0A672HK46</accession>
<dbReference type="Gene3D" id="4.10.1030.10">
    <property type="entry name" value="Ring Box Chain A, domain 5"/>
    <property type="match status" value="1"/>
</dbReference>
<keyword evidence="10" id="KW-1185">Reference proteome</keyword>
<evidence type="ECO:0000256" key="2">
    <source>
        <dbReference type="ARBA" id="ARBA00006019"/>
    </source>
</evidence>
<keyword evidence="4" id="KW-0833">Ubl conjugation pathway</keyword>
<dbReference type="Gene3D" id="1.20.1310.10">
    <property type="entry name" value="Cullin Repeats"/>
    <property type="match status" value="4"/>
</dbReference>
<evidence type="ECO:0000256" key="1">
    <source>
        <dbReference type="ARBA" id="ARBA00004906"/>
    </source>
</evidence>
<evidence type="ECO:0000256" key="7">
    <source>
        <dbReference type="RuleBase" id="RU003829"/>
    </source>
</evidence>
<dbReference type="InterPro" id="IPR059120">
    <property type="entry name" value="Cullin-like_AB"/>
</dbReference>
<dbReference type="AlphaFoldDB" id="A0A672HK46"/>
<dbReference type="InterPro" id="IPR036390">
    <property type="entry name" value="WH_DNA-bd_sf"/>
</dbReference>
<comment type="pathway">
    <text evidence="1">Protein modification; protein ubiquitination.</text>
</comment>
<proteinExistence type="inferred from homology"/>
<dbReference type="Gene3D" id="1.10.10.10">
    <property type="entry name" value="Winged helix-like DNA-binding domain superfamily/Winged helix DNA-binding domain"/>
    <property type="match status" value="2"/>
</dbReference>
<dbReference type="Pfam" id="PF10557">
    <property type="entry name" value="Cullin_Nedd8"/>
    <property type="match status" value="1"/>
</dbReference>
<dbReference type="FunFam" id="1.20.1310.10:FF:000019">
    <property type="entry name" value="Cullin 1"/>
    <property type="match status" value="1"/>
</dbReference>
<dbReference type="GO" id="GO:0016567">
    <property type="term" value="P:protein ubiquitination"/>
    <property type="evidence" value="ECO:0007669"/>
    <property type="project" value="UniProtKB-UniPathway"/>
</dbReference>
<dbReference type="InterPro" id="IPR016157">
    <property type="entry name" value="Cullin_CS"/>
</dbReference>
<dbReference type="Proteomes" id="UP000472267">
    <property type="component" value="Unassembled WGS sequence"/>
</dbReference>
<protein>
    <submittedName>
        <fullName evidence="9">Cullin 1a</fullName>
    </submittedName>
</protein>
<dbReference type="SUPFAM" id="SSF46785">
    <property type="entry name" value="Winged helix' DNA-binding domain"/>
    <property type="match status" value="1"/>
</dbReference>
<dbReference type="UniPathway" id="UPA00143"/>
<dbReference type="Ensembl" id="ENSSFAT00005030508.1">
    <property type="protein sequence ID" value="ENSSFAP00005029427.1"/>
    <property type="gene ID" value="ENSSFAG00005014930.1"/>
</dbReference>
<dbReference type="Pfam" id="PF26557">
    <property type="entry name" value="Cullin_AB"/>
    <property type="match status" value="1"/>
</dbReference>
<evidence type="ECO:0000256" key="4">
    <source>
        <dbReference type="ARBA" id="ARBA00022786"/>
    </source>
</evidence>
<dbReference type="FunFam" id="1.20.1310.10:FF:000011">
    <property type="entry name" value="Cullin 1"/>
    <property type="match status" value="1"/>
</dbReference>
<dbReference type="InterPro" id="IPR001373">
    <property type="entry name" value="Cullin_N"/>
</dbReference>
<dbReference type="SMART" id="SM00182">
    <property type="entry name" value="CULLIN"/>
    <property type="match status" value="1"/>
</dbReference>
<comment type="similarity">
    <text evidence="2 6 7">Belongs to the cullin family.</text>
</comment>
<gene>
    <name evidence="9" type="primary">cul1</name>
</gene>
<dbReference type="SMART" id="SM00884">
    <property type="entry name" value="Cullin_Nedd8"/>
    <property type="match status" value="1"/>
</dbReference>
<keyword evidence="3" id="KW-1017">Isopeptide bond</keyword>
<dbReference type="FunFam" id="1.20.1310.10:FF:000007">
    <property type="entry name" value="Cullin 1"/>
    <property type="match status" value="1"/>
</dbReference>
<dbReference type="InterPro" id="IPR016158">
    <property type="entry name" value="Cullin_homology"/>
</dbReference>
<dbReference type="PROSITE" id="PS50069">
    <property type="entry name" value="CULLIN_2"/>
    <property type="match status" value="1"/>
</dbReference>
<dbReference type="GO" id="GO:0031625">
    <property type="term" value="F:ubiquitin protein ligase binding"/>
    <property type="evidence" value="ECO:0007669"/>
    <property type="project" value="InterPro"/>
</dbReference>
<dbReference type="PROSITE" id="PS01256">
    <property type="entry name" value="CULLIN_1"/>
    <property type="match status" value="1"/>
</dbReference>
<dbReference type="InterPro" id="IPR036388">
    <property type="entry name" value="WH-like_DNA-bd_sf"/>
</dbReference>
<dbReference type="FunFam" id="4.10.1030.10:FF:000001">
    <property type="entry name" value="Putative Cullin-1"/>
    <property type="match status" value="1"/>
</dbReference>
<dbReference type="SUPFAM" id="SSF75632">
    <property type="entry name" value="Cullin homology domain"/>
    <property type="match status" value="1"/>
</dbReference>
<evidence type="ECO:0000259" key="8">
    <source>
        <dbReference type="PROSITE" id="PS50069"/>
    </source>
</evidence>
<evidence type="ECO:0000313" key="10">
    <source>
        <dbReference type="Proteomes" id="UP000472267"/>
    </source>
</evidence>
<dbReference type="GO" id="GO:0019005">
    <property type="term" value="C:SCF ubiquitin ligase complex"/>
    <property type="evidence" value="ECO:0007669"/>
    <property type="project" value="UniProtKB-ARBA"/>
</dbReference>
<dbReference type="GO" id="GO:0006511">
    <property type="term" value="P:ubiquitin-dependent protein catabolic process"/>
    <property type="evidence" value="ECO:0007669"/>
    <property type="project" value="InterPro"/>
</dbReference>